<comment type="caution">
    <text evidence="3">The sequence shown here is derived from an EMBL/GenBank/DDBJ whole genome shotgun (WGS) entry which is preliminary data.</text>
</comment>
<dbReference type="InterPro" id="IPR042100">
    <property type="entry name" value="Bug_dom1"/>
</dbReference>
<proteinExistence type="inferred from homology"/>
<dbReference type="Gene3D" id="3.40.190.150">
    <property type="entry name" value="Bordetella uptake gene, domain 1"/>
    <property type="match status" value="1"/>
</dbReference>
<evidence type="ECO:0000313" key="4">
    <source>
        <dbReference type="Proteomes" id="UP001501204"/>
    </source>
</evidence>
<sequence length="337" mass="35138">MHAPARFRRSMLMAGTAIVSAVSLAACGNITNGAGAGDGSDFPTGPVTLNVGQAAGGSTDLIARAVASGVSEDLGVAVPVVNKPGANGALATQEVIGQPADGHNLILLNASLITVTPLAVGENEAVDLEDLDIIAGLSRDDYVLITHADTEYETVEDIVSADGEITYGTAGVGTASQLAQAALFAQADVQGRDIPFDSGAPAMAAVLGKQVELATVQLGEAMPQIKAGTLRPIVVFSEERNEFLPDTPTAVEAGYDVPVSQYRAIAAPAGTPEPAKERLREALEATFATEEYQQFNEQNMLTPEEISGEQVKEDWTEYAERYRTMAETYDIDLGGGN</sequence>
<dbReference type="PIRSF" id="PIRSF017082">
    <property type="entry name" value="YflP"/>
    <property type="match status" value="1"/>
</dbReference>
<feature type="signal peptide" evidence="2">
    <location>
        <begin position="1"/>
        <end position="25"/>
    </location>
</feature>
<comment type="similarity">
    <text evidence="1">Belongs to the UPF0065 (bug) family.</text>
</comment>
<evidence type="ECO:0000256" key="1">
    <source>
        <dbReference type="ARBA" id="ARBA00006987"/>
    </source>
</evidence>
<keyword evidence="4" id="KW-1185">Reference proteome</keyword>
<organism evidence="3 4">
    <name type="scientific">Kocuria aegyptia</name>
    <dbReference type="NCBI Taxonomy" id="330943"/>
    <lineage>
        <taxon>Bacteria</taxon>
        <taxon>Bacillati</taxon>
        <taxon>Actinomycetota</taxon>
        <taxon>Actinomycetes</taxon>
        <taxon>Micrococcales</taxon>
        <taxon>Micrococcaceae</taxon>
        <taxon>Kocuria</taxon>
    </lineage>
</organism>
<protein>
    <submittedName>
        <fullName evidence="3">Tripartite tricarboxylate transporter substrate binding protein</fullName>
    </submittedName>
</protein>
<dbReference type="Pfam" id="PF03401">
    <property type="entry name" value="TctC"/>
    <property type="match status" value="1"/>
</dbReference>
<name>A0ABN2K2B1_9MICC</name>
<dbReference type="SUPFAM" id="SSF53850">
    <property type="entry name" value="Periplasmic binding protein-like II"/>
    <property type="match status" value="1"/>
</dbReference>
<dbReference type="PANTHER" id="PTHR42928">
    <property type="entry name" value="TRICARBOXYLATE-BINDING PROTEIN"/>
    <property type="match status" value="1"/>
</dbReference>
<dbReference type="PANTHER" id="PTHR42928:SF5">
    <property type="entry name" value="BLR1237 PROTEIN"/>
    <property type="match status" value="1"/>
</dbReference>
<feature type="chain" id="PRO_5045547434" evidence="2">
    <location>
        <begin position="26"/>
        <end position="337"/>
    </location>
</feature>
<evidence type="ECO:0000313" key="3">
    <source>
        <dbReference type="EMBL" id="GAA1745516.1"/>
    </source>
</evidence>
<dbReference type="EMBL" id="BAAAOA010000002">
    <property type="protein sequence ID" value="GAA1745516.1"/>
    <property type="molecule type" value="Genomic_DNA"/>
</dbReference>
<accession>A0ABN2K2B1</accession>
<evidence type="ECO:0000256" key="2">
    <source>
        <dbReference type="SAM" id="SignalP"/>
    </source>
</evidence>
<dbReference type="CDD" id="cd07012">
    <property type="entry name" value="PBP2_Bug_TTT"/>
    <property type="match status" value="1"/>
</dbReference>
<dbReference type="Gene3D" id="3.40.190.10">
    <property type="entry name" value="Periplasmic binding protein-like II"/>
    <property type="match status" value="1"/>
</dbReference>
<dbReference type="Proteomes" id="UP001501204">
    <property type="component" value="Unassembled WGS sequence"/>
</dbReference>
<dbReference type="InterPro" id="IPR005064">
    <property type="entry name" value="BUG"/>
</dbReference>
<gene>
    <name evidence="3" type="ORF">GCM10009767_00260</name>
</gene>
<dbReference type="RefSeq" id="WP_344118715.1">
    <property type="nucleotide sequence ID" value="NZ_BAAAOA010000002.1"/>
</dbReference>
<keyword evidence="2" id="KW-0732">Signal</keyword>
<reference evidence="3 4" key="1">
    <citation type="journal article" date="2019" name="Int. J. Syst. Evol. Microbiol.">
        <title>The Global Catalogue of Microorganisms (GCM) 10K type strain sequencing project: providing services to taxonomists for standard genome sequencing and annotation.</title>
        <authorList>
            <consortium name="The Broad Institute Genomics Platform"/>
            <consortium name="The Broad Institute Genome Sequencing Center for Infectious Disease"/>
            <person name="Wu L."/>
            <person name="Ma J."/>
        </authorList>
    </citation>
    <scope>NUCLEOTIDE SEQUENCE [LARGE SCALE GENOMIC DNA]</scope>
    <source>
        <strain evidence="3 4">JCM 14735</strain>
    </source>
</reference>
<dbReference type="PROSITE" id="PS51257">
    <property type="entry name" value="PROKAR_LIPOPROTEIN"/>
    <property type="match status" value="1"/>
</dbReference>